<comment type="function">
    <text evidence="3">A probable RNA chaperone. Forms a complex with KhpB which binds to cellular RNA and controls its expression. Plays a role in peptidoglycan (PG) homeostasis and cell length regulation.</text>
</comment>
<dbReference type="GO" id="GO:0008360">
    <property type="term" value="P:regulation of cell shape"/>
    <property type="evidence" value="ECO:0007669"/>
    <property type="project" value="UniProtKB-KW"/>
</dbReference>
<dbReference type="Gene3D" id="3.30.300.20">
    <property type="match status" value="1"/>
</dbReference>
<comment type="caution">
    <text evidence="4">The sequence shown here is derived from an EMBL/GenBank/DDBJ whole genome shotgun (WGS) entry which is preliminary data.</text>
</comment>
<dbReference type="InterPro" id="IPR015946">
    <property type="entry name" value="KH_dom-like_a/b"/>
</dbReference>
<organism evidence="4 6">
    <name type="scientific">Alkalihalobacillus alcalophilus ATCC 27647 = CGMCC 1.3604</name>
    <dbReference type="NCBI Taxonomy" id="1218173"/>
    <lineage>
        <taxon>Bacteria</taxon>
        <taxon>Bacillati</taxon>
        <taxon>Bacillota</taxon>
        <taxon>Bacilli</taxon>
        <taxon>Bacillales</taxon>
        <taxon>Bacillaceae</taxon>
        <taxon>Alkalihalobacillus</taxon>
    </lineage>
</organism>
<dbReference type="PANTHER" id="PTHR34654">
    <property type="entry name" value="UPF0109 PROTEIN SCO5592"/>
    <property type="match status" value="1"/>
</dbReference>
<dbReference type="OrthoDB" id="9812389at2"/>
<accession>A0A094WH79</accession>
<dbReference type="Proteomes" id="UP000002754">
    <property type="component" value="Unassembled WGS sequence"/>
</dbReference>
<protein>
    <recommendedName>
        <fullName evidence="3">RNA-binding protein KhpA</fullName>
    </recommendedName>
    <alternativeName>
        <fullName evidence="3">KH-domain protein A</fullName>
    </alternativeName>
</protein>
<reference evidence="5 7" key="2">
    <citation type="submission" date="2014-01" db="EMBL/GenBank/DDBJ databases">
        <title>Draft genome sequencing of Bacillus alcalophilus CGMCC 1.3604.</title>
        <authorList>
            <person name="Yang J."/>
            <person name="Diao L."/>
            <person name="Yang S."/>
        </authorList>
    </citation>
    <scope>NUCLEOTIDE SEQUENCE [LARGE SCALE GENOMIC DNA]</scope>
    <source>
        <strain evidence="5 7">CGMCC 1.3604</strain>
    </source>
</reference>
<name>A0A094WH79_ALKAL</name>
<keyword evidence="1 3" id="KW-0963">Cytoplasm</keyword>
<dbReference type="GO" id="GO:0009252">
    <property type="term" value="P:peptidoglycan biosynthetic process"/>
    <property type="evidence" value="ECO:0007669"/>
    <property type="project" value="UniProtKB-UniRule"/>
</dbReference>
<dbReference type="CDD" id="cd22533">
    <property type="entry name" value="KH-II_YlqC-like"/>
    <property type="match status" value="1"/>
</dbReference>
<dbReference type="PANTHER" id="PTHR34654:SF1">
    <property type="entry name" value="RNA-BINDING PROTEIN KHPA"/>
    <property type="match status" value="1"/>
</dbReference>
<keyword evidence="6" id="KW-1185">Reference proteome</keyword>
<comment type="subunit">
    <text evidence="3">Forms a complex with KhpB.</text>
</comment>
<proteinExistence type="inferred from homology"/>
<evidence type="ECO:0000256" key="3">
    <source>
        <dbReference type="HAMAP-Rule" id="MF_00088"/>
    </source>
</evidence>
<dbReference type="SUPFAM" id="SSF54814">
    <property type="entry name" value="Prokaryotic type KH domain (KH-domain type II)"/>
    <property type="match status" value="1"/>
</dbReference>
<dbReference type="AlphaFoldDB" id="A0A094WH79"/>
<evidence type="ECO:0000313" key="6">
    <source>
        <dbReference type="Proteomes" id="UP000002754"/>
    </source>
</evidence>
<dbReference type="GO" id="GO:0003723">
    <property type="term" value="F:RNA binding"/>
    <property type="evidence" value="ECO:0007669"/>
    <property type="project" value="UniProtKB-UniRule"/>
</dbReference>
<evidence type="ECO:0000256" key="2">
    <source>
        <dbReference type="ARBA" id="ARBA00022884"/>
    </source>
</evidence>
<comment type="subcellular location">
    <subcellularLocation>
        <location evidence="3">Cytoplasm</location>
    </subcellularLocation>
</comment>
<evidence type="ECO:0000313" key="5">
    <source>
        <dbReference type="EMBL" id="THG89274.1"/>
    </source>
</evidence>
<dbReference type="HAMAP" id="MF_00088">
    <property type="entry name" value="KhpA"/>
    <property type="match status" value="1"/>
</dbReference>
<dbReference type="RefSeq" id="WP_003322053.1">
    <property type="nucleotide sequence ID" value="NZ_ALPT02000077.1"/>
</dbReference>
<dbReference type="Pfam" id="PF13083">
    <property type="entry name" value="KH_KhpA-B"/>
    <property type="match status" value="1"/>
</dbReference>
<keyword evidence="2 3" id="KW-0694">RNA-binding</keyword>
<dbReference type="GO" id="GO:0005737">
    <property type="term" value="C:cytoplasm"/>
    <property type="evidence" value="ECO:0007669"/>
    <property type="project" value="UniProtKB-SubCell"/>
</dbReference>
<evidence type="ECO:0000256" key="1">
    <source>
        <dbReference type="ARBA" id="ARBA00022490"/>
    </source>
</evidence>
<dbReference type="STRING" id="1218173.BALCAV_0218015"/>
<dbReference type="eggNOG" id="COG1837">
    <property type="taxonomic scope" value="Bacteria"/>
</dbReference>
<reference evidence="4 6" key="1">
    <citation type="journal article" date="2014" name="Genome Announc.">
        <title>Draft Genome Sequence of Bacillus alcalophilus AV1934, a Classic Alkaliphile Isolated from Human Feces in 1934.</title>
        <authorList>
            <person name="Attie O."/>
            <person name="Jayaprakash A."/>
            <person name="Shah H."/>
            <person name="Paulsen I.T."/>
            <person name="Morino M."/>
            <person name="Takahashi Y."/>
            <person name="Narumi I."/>
            <person name="Sachidanandam R."/>
            <person name="Satoh K."/>
            <person name="Ito M."/>
            <person name="Krulwich T.A."/>
        </authorList>
    </citation>
    <scope>NUCLEOTIDE SEQUENCE [LARGE SCALE GENOMIC DNA]</scope>
    <source>
        <strain evidence="4 6">AV1934</strain>
    </source>
</reference>
<dbReference type="EMBL" id="ALPT02000077">
    <property type="protein sequence ID" value="KGA96156.1"/>
    <property type="molecule type" value="Genomic_DNA"/>
</dbReference>
<sequence length="76" mass="8527">MKALVEKMVKALVERPEDVQIKEQIDGEQILVEVRVHESDIGKVIGKGGRTAKAIRSVVYAAAMREQKRVRVDIVD</sequence>
<dbReference type="EMBL" id="JALP01000249">
    <property type="protein sequence ID" value="THG89274.1"/>
    <property type="molecule type" value="Genomic_DNA"/>
</dbReference>
<keyword evidence="3" id="KW-0961">Cell wall biogenesis/degradation</keyword>
<dbReference type="PROSITE" id="PS50084">
    <property type="entry name" value="KH_TYPE_1"/>
    <property type="match status" value="1"/>
</dbReference>
<keyword evidence="3" id="KW-0133">Cell shape</keyword>
<comment type="similarity">
    <text evidence="3">Belongs to the KhpA RNA-binding protein family.</text>
</comment>
<dbReference type="GO" id="GO:0071555">
    <property type="term" value="P:cell wall organization"/>
    <property type="evidence" value="ECO:0007669"/>
    <property type="project" value="UniProtKB-KW"/>
</dbReference>
<keyword evidence="3" id="KW-0143">Chaperone</keyword>
<dbReference type="InterPro" id="IPR020627">
    <property type="entry name" value="KhpA"/>
</dbReference>
<dbReference type="Proteomes" id="UP000297014">
    <property type="component" value="Unassembled WGS sequence"/>
</dbReference>
<dbReference type="InterPro" id="IPR009019">
    <property type="entry name" value="KH_sf_prok-type"/>
</dbReference>
<gene>
    <name evidence="3" type="primary">khpA</name>
    <name evidence="5" type="ORF">AJ85_18635</name>
    <name evidence="4" type="ORF">BALCAV_0218015</name>
</gene>
<evidence type="ECO:0000313" key="7">
    <source>
        <dbReference type="Proteomes" id="UP000297014"/>
    </source>
</evidence>
<evidence type="ECO:0000313" key="4">
    <source>
        <dbReference type="EMBL" id="KGA96156.1"/>
    </source>
</evidence>